<name>A0A1E3B5Z5_ASPCR</name>
<evidence type="ECO:0000313" key="2">
    <source>
        <dbReference type="Proteomes" id="UP000094569"/>
    </source>
</evidence>
<gene>
    <name evidence="1" type="ORF">SI65_08395</name>
</gene>
<dbReference type="AlphaFoldDB" id="A0A1E3B5Z5"/>
<accession>A0A1E3B5Z5</accession>
<organism evidence="1 2">
    <name type="scientific">Aspergillus cristatus</name>
    <name type="common">Chinese Fuzhuan brick tea-fermentation fungus</name>
    <name type="synonym">Eurotium cristatum</name>
    <dbReference type="NCBI Taxonomy" id="573508"/>
    <lineage>
        <taxon>Eukaryota</taxon>
        <taxon>Fungi</taxon>
        <taxon>Dikarya</taxon>
        <taxon>Ascomycota</taxon>
        <taxon>Pezizomycotina</taxon>
        <taxon>Eurotiomycetes</taxon>
        <taxon>Eurotiomycetidae</taxon>
        <taxon>Eurotiales</taxon>
        <taxon>Aspergillaceae</taxon>
        <taxon>Aspergillus</taxon>
        <taxon>Aspergillus subgen. Aspergillus</taxon>
    </lineage>
</organism>
<comment type="caution">
    <text evidence="1">The sequence shown here is derived from an EMBL/GenBank/DDBJ whole genome shotgun (WGS) entry which is preliminary data.</text>
</comment>
<proteinExistence type="predicted"/>
<protein>
    <submittedName>
        <fullName evidence="1">Uncharacterized protein</fullName>
    </submittedName>
</protein>
<evidence type="ECO:0000313" key="1">
    <source>
        <dbReference type="EMBL" id="ODM16395.1"/>
    </source>
</evidence>
<keyword evidence="2" id="KW-1185">Reference proteome</keyword>
<dbReference type="EMBL" id="JXNT01000012">
    <property type="protein sequence ID" value="ODM16395.1"/>
    <property type="molecule type" value="Genomic_DNA"/>
</dbReference>
<dbReference type="Proteomes" id="UP000094569">
    <property type="component" value="Unassembled WGS sequence"/>
</dbReference>
<dbReference type="VEuPathDB" id="FungiDB:SI65_08395"/>
<sequence length="106" mass="11875">MGYISGLRSLSHHSTLGIPTDLSARALAIAERVHYLLRKANEHATKRECEEAERTASAGVEQLKMSVFELSEHLPYNEGLRDCLEEDKCLEKILTERVSPSPVTCH</sequence>
<reference evidence="1 2" key="1">
    <citation type="journal article" date="2016" name="BMC Genomics">
        <title>Comparative genomic and transcriptomic analyses of the Fuzhuan brick tea-fermentation fungus Aspergillus cristatus.</title>
        <authorList>
            <person name="Ge Y."/>
            <person name="Wang Y."/>
            <person name="Liu Y."/>
            <person name="Tan Y."/>
            <person name="Ren X."/>
            <person name="Zhang X."/>
            <person name="Hyde K.D."/>
            <person name="Liu Y."/>
            <person name="Liu Z."/>
        </authorList>
    </citation>
    <scope>NUCLEOTIDE SEQUENCE [LARGE SCALE GENOMIC DNA]</scope>
    <source>
        <strain evidence="1 2">GZAAS20.1005</strain>
    </source>
</reference>